<dbReference type="EMBL" id="JACHJS010000001">
    <property type="protein sequence ID" value="MBB4962956.1"/>
    <property type="molecule type" value="Genomic_DNA"/>
</dbReference>
<name>A0A7W7WT84_9PSEU</name>
<gene>
    <name evidence="2" type="ORF">F4559_000315</name>
</gene>
<feature type="region of interest" description="Disordered" evidence="1">
    <location>
        <begin position="1"/>
        <end position="120"/>
    </location>
</feature>
<feature type="compositionally biased region" description="Basic and acidic residues" evidence="1">
    <location>
        <begin position="10"/>
        <end position="22"/>
    </location>
</feature>
<dbReference type="Proteomes" id="UP000542674">
    <property type="component" value="Unassembled WGS sequence"/>
</dbReference>
<feature type="compositionally biased region" description="Low complexity" evidence="1">
    <location>
        <begin position="28"/>
        <end position="45"/>
    </location>
</feature>
<feature type="compositionally biased region" description="Low complexity" evidence="1">
    <location>
        <begin position="154"/>
        <end position="166"/>
    </location>
</feature>
<reference evidence="2 3" key="1">
    <citation type="submission" date="2020-08" db="EMBL/GenBank/DDBJ databases">
        <title>Sequencing the genomes of 1000 actinobacteria strains.</title>
        <authorList>
            <person name="Klenk H.-P."/>
        </authorList>
    </citation>
    <scope>NUCLEOTIDE SEQUENCE [LARGE SCALE GENOMIC DNA]</scope>
    <source>
        <strain evidence="2 3">DSM 45084</strain>
    </source>
</reference>
<dbReference type="AlphaFoldDB" id="A0A7W7WT84"/>
<feature type="region of interest" description="Disordered" evidence="1">
    <location>
        <begin position="285"/>
        <end position="330"/>
    </location>
</feature>
<accession>A0A7W7WT84</accession>
<evidence type="ECO:0000313" key="2">
    <source>
        <dbReference type="EMBL" id="MBB4962956.1"/>
    </source>
</evidence>
<feature type="region of interest" description="Disordered" evidence="1">
    <location>
        <begin position="153"/>
        <end position="188"/>
    </location>
</feature>
<protein>
    <submittedName>
        <fullName evidence="2">Uncharacterized protein</fullName>
    </submittedName>
</protein>
<evidence type="ECO:0000256" key="1">
    <source>
        <dbReference type="SAM" id="MobiDB-lite"/>
    </source>
</evidence>
<keyword evidence="3" id="KW-1185">Reference proteome</keyword>
<sequence length="330" mass="34600">MPSGVGTIDTRPRPGRRVDHRVGWTGCRAEAAAAPHPHRAAPTTPTRHHTHDARPTRLRTGNAGPTRHSPTRHRTYPAPDPDAPDPARLTSATPHGILTQRAEPGGTAPGARAGSPSACSGPVEVAGGGAAGRCGPGGLPVVDRLDARMGRGFRSTWPSRRSTWSGRHGRGVSTGGGGRRCRGPGDDLVRDRSGGWGVVGSWAREGFVGPVPEIQRGGACAVCVSGGGARRCVFVVSPGCVITEFAWNRRSGVRVAAGATSGPWRAAPPRVVPGGLDHLVPQRIPSRRATTPRHGRRAWSPALRPFTSGHGRLRGDHPSNELTRFSRAPP</sequence>
<proteinExistence type="predicted"/>
<evidence type="ECO:0000313" key="3">
    <source>
        <dbReference type="Proteomes" id="UP000542674"/>
    </source>
</evidence>
<comment type="caution">
    <text evidence="2">The sequence shown here is derived from an EMBL/GenBank/DDBJ whole genome shotgun (WGS) entry which is preliminary data.</text>
</comment>
<organism evidence="2 3">
    <name type="scientific">Saccharothrix violaceirubra</name>
    <dbReference type="NCBI Taxonomy" id="413306"/>
    <lineage>
        <taxon>Bacteria</taxon>
        <taxon>Bacillati</taxon>
        <taxon>Actinomycetota</taxon>
        <taxon>Actinomycetes</taxon>
        <taxon>Pseudonocardiales</taxon>
        <taxon>Pseudonocardiaceae</taxon>
        <taxon>Saccharothrix</taxon>
    </lineage>
</organism>